<name>A0A7H0I594_9ACTN</name>
<evidence type="ECO:0000256" key="1">
    <source>
        <dbReference type="SAM" id="MobiDB-lite"/>
    </source>
</evidence>
<dbReference type="EMBL" id="CP060827">
    <property type="protein sequence ID" value="QNP67960.1"/>
    <property type="molecule type" value="Genomic_DNA"/>
</dbReference>
<organism evidence="2 3">
    <name type="scientific">Streptomyces genisteinicus</name>
    <dbReference type="NCBI Taxonomy" id="2768068"/>
    <lineage>
        <taxon>Bacteria</taxon>
        <taxon>Bacillati</taxon>
        <taxon>Actinomycetota</taxon>
        <taxon>Actinomycetes</taxon>
        <taxon>Kitasatosporales</taxon>
        <taxon>Streptomycetaceae</taxon>
        <taxon>Streptomyces</taxon>
    </lineage>
</organism>
<keyword evidence="2" id="KW-0614">Plasmid</keyword>
<protein>
    <submittedName>
        <fullName evidence="2">Uncharacterized protein</fullName>
    </submittedName>
</protein>
<gene>
    <name evidence="2" type="ORF">IAG43_33895</name>
</gene>
<accession>A0A7H0I594</accession>
<proteinExistence type="predicted"/>
<sequence length="259" mass="28904">MRHNGRAPLLASAMRPEHLNLREGEPRTITCPDCSSWRRLERSMITPHRLPGTAPAGDRPRRYFGDKPSGGQRCPGSAQRVTFDISVEEWSERLLAADSTAMGRRSAQQHSKPIPAPAPAVAQMSSTPLRAVDAALAAYRAHRTACRTRCTDKHACPEAWRLATRYERLLRTQPRRDEVRRELDEVQQRMCRRAAGAAARTRVNEWQRHGEATTDASATAKRSGASVEELNNTNRRHPAGVVSAFRGPDVPLEHLRVDA</sequence>
<feature type="region of interest" description="Disordered" evidence="1">
    <location>
        <begin position="202"/>
        <end position="242"/>
    </location>
</feature>
<dbReference type="Proteomes" id="UP000516230">
    <property type="component" value="Plasmid unnamed3"/>
</dbReference>
<evidence type="ECO:0000313" key="2">
    <source>
        <dbReference type="EMBL" id="QNP67960.1"/>
    </source>
</evidence>
<evidence type="ECO:0000313" key="3">
    <source>
        <dbReference type="Proteomes" id="UP000516230"/>
    </source>
</evidence>
<dbReference type="AlphaFoldDB" id="A0A7H0I594"/>
<dbReference type="RefSeq" id="WP_187745003.1">
    <property type="nucleotide sequence ID" value="NZ_CP060827.1"/>
</dbReference>
<keyword evidence="3" id="KW-1185">Reference proteome</keyword>
<dbReference type="KEGG" id="sgj:IAG43_33895"/>
<reference evidence="2 3" key="1">
    <citation type="submission" date="2020-08" db="EMBL/GenBank/DDBJ databases">
        <title>A novel species.</title>
        <authorList>
            <person name="Gao J."/>
        </authorList>
    </citation>
    <scope>NUCLEOTIDE SEQUENCE [LARGE SCALE GENOMIC DNA]</scope>
    <source>
        <strain evidence="2 3">CRPJ-33</strain>
        <plasmid evidence="2 3">unnamed3</plasmid>
    </source>
</reference>
<feature type="compositionally biased region" description="Basic and acidic residues" evidence="1">
    <location>
        <begin position="202"/>
        <end position="212"/>
    </location>
</feature>
<geneLocation type="plasmid" evidence="2 3">
    <name>unnamed3</name>
</geneLocation>